<comment type="caution">
    <text evidence="8">The sequence shown here is derived from an EMBL/GenBank/DDBJ whole genome shotgun (WGS) entry which is preliminary data.</text>
</comment>
<evidence type="ECO:0000313" key="9">
    <source>
        <dbReference type="Proteomes" id="UP001499910"/>
    </source>
</evidence>
<dbReference type="PIRSF" id="PIRSF003101">
    <property type="entry name" value="FtsA"/>
    <property type="match status" value="1"/>
</dbReference>
<evidence type="ECO:0000256" key="3">
    <source>
        <dbReference type="ARBA" id="ARBA00023136"/>
    </source>
</evidence>
<dbReference type="NCBIfam" id="TIGR01174">
    <property type="entry name" value="ftsA"/>
    <property type="match status" value="1"/>
</dbReference>
<dbReference type="SUPFAM" id="SSF53067">
    <property type="entry name" value="Actin-like ATPase domain"/>
    <property type="match status" value="2"/>
</dbReference>
<dbReference type="InterPro" id="IPR003494">
    <property type="entry name" value="SHS2_FtsA"/>
</dbReference>
<dbReference type="SMART" id="SM00842">
    <property type="entry name" value="FtsA"/>
    <property type="match status" value="1"/>
</dbReference>
<keyword evidence="3 5" id="KW-0472">Membrane</keyword>
<dbReference type="CDD" id="cd24048">
    <property type="entry name" value="ASKHA_NBD_FtsA"/>
    <property type="match status" value="1"/>
</dbReference>
<keyword evidence="4 5" id="KW-0131">Cell cycle</keyword>
<dbReference type="GO" id="GO:0051301">
    <property type="term" value="P:cell division"/>
    <property type="evidence" value="ECO:0007669"/>
    <property type="project" value="UniProtKB-KW"/>
</dbReference>
<dbReference type="Gene3D" id="3.30.420.40">
    <property type="match status" value="1"/>
</dbReference>
<dbReference type="HAMAP" id="MF_02033">
    <property type="entry name" value="FtsA"/>
    <property type="match status" value="1"/>
</dbReference>
<dbReference type="InterPro" id="IPR020823">
    <property type="entry name" value="Cell_div_FtsA"/>
</dbReference>
<dbReference type="PANTHER" id="PTHR32432:SF4">
    <property type="entry name" value="CELL DIVISION PROTEIN FTSA"/>
    <property type="match status" value="1"/>
</dbReference>
<accession>A0ABP9KZK2</accession>
<evidence type="ECO:0000256" key="2">
    <source>
        <dbReference type="ARBA" id="ARBA00022618"/>
    </source>
</evidence>
<evidence type="ECO:0000259" key="7">
    <source>
        <dbReference type="SMART" id="SM00842"/>
    </source>
</evidence>
<dbReference type="Pfam" id="PF14450">
    <property type="entry name" value="FtsA"/>
    <property type="match status" value="1"/>
</dbReference>
<dbReference type="EMBL" id="BAABHW010000001">
    <property type="protein sequence ID" value="GAA5067262.1"/>
    <property type="molecule type" value="Genomic_DNA"/>
</dbReference>
<keyword evidence="9" id="KW-1185">Reference proteome</keyword>
<dbReference type="RefSeq" id="WP_259546673.1">
    <property type="nucleotide sequence ID" value="NZ_BAABHW010000001.1"/>
</dbReference>
<keyword evidence="1 5" id="KW-1003">Cell membrane</keyword>
<comment type="subunit">
    <text evidence="5">Self-interacts. Interacts with FtsZ.</text>
</comment>
<proteinExistence type="inferred from homology"/>
<name>A0ABP9KZK2_9RHOB</name>
<organism evidence="8 9">
    <name type="scientific">[Roseibacterium] beibuensis</name>
    <dbReference type="NCBI Taxonomy" id="1193142"/>
    <lineage>
        <taxon>Bacteria</taxon>
        <taxon>Pseudomonadati</taxon>
        <taxon>Pseudomonadota</taxon>
        <taxon>Alphaproteobacteria</taxon>
        <taxon>Rhodobacterales</taxon>
        <taxon>Roseobacteraceae</taxon>
        <taxon>Roseicyclus</taxon>
    </lineage>
</organism>
<sequence>MNLLYQSQRAMRAKRQEAMRRGVLAVLDIGSHKMSCLVLRFDETDPGAASEGVGAMAGQAGFRVIGANTTRSRGVRFGEIDTVQETERAIRTTVQAAQKMAQVRVDHVIVSFAGARPRSYGLDGEITLTTGTVHDADVARVLAACDVPDFGQGREVLHAQPVNFSLDHRTGMGDPRGHVGNRLSVDMHLLTIEAAAIETLLYCVKRCDLELAGLASAPYVAGISSLVEDEQELGAACIDMGGGTTSLSIFMKKHMIFADTVRMGGDHVTSDISQGLQIPMCDAERIKTRFGGVIATGMDDREIIELASDTGDWNHDRRTVSRAELIGVMRPRVEEILEEVRARLDAAGFDHLPSQRIVLTGGSSQIPGLDGLASRILGNQVRLGRPLRVQGLPQSTCGPAFSSAVGLALFAAYPQDEWWDFEMPADRYPARSLKRAVKWFRDNW</sequence>
<dbReference type="Proteomes" id="UP001499910">
    <property type="component" value="Unassembled WGS sequence"/>
</dbReference>
<protein>
    <recommendedName>
        <fullName evidence="5 6">Cell division protein FtsA</fullName>
    </recommendedName>
</protein>
<comment type="subcellular location">
    <subcellularLocation>
        <location evidence="5">Cell membrane</location>
        <topology evidence="5">Peripheral membrane protein</topology>
        <orientation evidence="5">Cytoplasmic side</orientation>
    </subcellularLocation>
    <text evidence="5">Localizes to the Z ring in an FtsZ-dependent manner. Targeted to the membrane through a conserved C-terminal amphipathic helix.</text>
</comment>
<evidence type="ECO:0000256" key="5">
    <source>
        <dbReference type="HAMAP-Rule" id="MF_02033"/>
    </source>
</evidence>
<evidence type="ECO:0000256" key="6">
    <source>
        <dbReference type="PIRNR" id="PIRNR003101"/>
    </source>
</evidence>
<evidence type="ECO:0000313" key="8">
    <source>
        <dbReference type="EMBL" id="GAA5067262.1"/>
    </source>
</evidence>
<dbReference type="InterPro" id="IPR050696">
    <property type="entry name" value="FtsA/MreB"/>
</dbReference>
<evidence type="ECO:0000256" key="4">
    <source>
        <dbReference type="ARBA" id="ARBA00023306"/>
    </source>
</evidence>
<gene>
    <name evidence="5 8" type="primary">ftsA</name>
    <name evidence="8" type="ORF">GCM10023209_06730</name>
</gene>
<reference evidence="9" key="1">
    <citation type="journal article" date="2019" name="Int. J. Syst. Evol. Microbiol.">
        <title>The Global Catalogue of Microorganisms (GCM) 10K type strain sequencing project: providing services to taxonomists for standard genome sequencing and annotation.</title>
        <authorList>
            <consortium name="The Broad Institute Genomics Platform"/>
            <consortium name="The Broad Institute Genome Sequencing Center for Infectious Disease"/>
            <person name="Wu L."/>
            <person name="Ma J."/>
        </authorList>
    </citation>
    <scope>NUCLEOTIDE SEQUENCE [LARGE SCALE GENOMIC DNA]</scope>
    <source>
        <strain evidence="9">JCM 18015</strain>
    </source>
</reference>
<dbReference type="InterPro" id="IPR043129">
    <property type="entry name" value="ATPase_NBD"/>
</dbReference>
<keyword evidence="2 5" id="KW-0132">Cell division</keyword>
<feature type="domain" description="SHS2" evidence="7">
    <location>
        <begin position="24"/>
        <end position="225"/>
    </location>
</feature>
<comment type="function">
    <text evidence="5 6">Cell division protein that is involved in the assembly of the Z ring. May serve as a membrane anchor for the Z ring.</text>
</comment>
<comment type="similarity">
    <text evidence="5 6">Belongs to the FtsA/MreB family.</text>
</comment>
<evidence type="ECO:0000256" key="1">
    <source>
        <dbReference type="ARBA" id="ARBA00022475"/>
    </source>
</evidence>
<dbReference type="PANTHER" id="PTHR32432">
    <property type="entry name" value="CELL DIVISION PROTEIN FTSA-RELATED"/>
    <property type="match status" value="1"/>
</dbReference>
<dbReference type="Pfam" id="PF02491">
    <property type="entry name" value="SHS2_FTSA"/>
    <property type="match status" value="1"/>
</dbReference>